<accession>A0ABY4M3S0</accession>
<feature type="compositionally biased region" description="Pro residues" evidence="6">
    <location>
        <begin position="1"/>
        <end position="19"/>
    </location>
</feature>
<dbReference type="InterPro" id="IPR013766">
    <property type="entry name" value="Thioredoxin_domain"/>
</dbReference>
<keyword evidence="4" id="KW-1015">Disulfide bond</keyword>
<dbReference type="PANTHER" id="PTHR42852">
    <property type="entry name" value="THIOL:DISULFIDE INTERCHANGE PROTEIN DSBE"/>
    <property type="match status" value="1"/>
</dbReference>
<dbReference type="Gene3D" id="3.40.30.10">
    <property type="entry name" value="Glutaredoxin"/>
    <property type="match status" value="1"/>
</dbReference>
<keyword evidence="2" id="KW-0201">Cytochrome c-type biogenesis</keyword>
<dbReference type="PANTHER" id="PTHR42852:SF6">
    <property type="entry name" value="THIOL:DISULFIDE INTERCHANGE PROTEIN DSBE"/>
    <property type="match status" value="1"/>
</dbReference>
<dbReference type="Proteomes" id="UP000830115">
    <property type="component" value="Chromosome"/>
</dbReference>
<dbReference type="InterPro" id="IPR050553">
    <property type="entry name" value="Thioredoxin_ResA/DsbE_sf"/>
</dbReference>
<proteinExistence type="predicted"/>
<keyword evidence="9" id="KW-1185">Reference proteome</keyword>
<dbReference type="PROSITE" id="PS51352">
    <property type="entry name" value="THIOREDOXIN_2"/>
    <property type="match status" value="1"/>
</dbReference>
<dbReference type="EMBL" id="CP086322">
    <property type="protein sequence ID" value="UQA91893.1"/>
    <property type="molecule type" value="Genomic_DNA"/>
</dbReference>
<evidence type="ECO:0000256" key="5">
    <source>
        <dbReference type="ARBA" id="ARBA00023284"/>
    </source>
</evidence>
<dbReference type="CDD" id="cd02966">
    <property type="entry name" value="TlpA_like_family"/>
    <property type="match status" value="1"/>
</dbReference>
<dbReference type="InterPro" id="IPR017937">
    <property type="entry name" value="Thioredoxin_CS"/>
</dbReference>
<evidence type="ECO:0000313" key="8">
    <source>
        <dbReference type="EMBL" id="UQA91893.1"/>
    </source>
</evidence>
<dbReference type="InterPro" id="IPR000866">
    <property type="entry name" value="AhpC/TSA"/>
</dbReference>
<dbReference type="Pfam" id="PF00578">
    <property type="entry name" value="AhpC-TSA"/>
    <property type="match status" value="1"/>
</dbReference>
<evidence type="ECO:0000256" key="1">
    <source>
        <dbReference type="ARBA" id="ARBA00004196"/>
    </source>
</evidence>
<organism evidence="8 9">
    <name type="scientific">Streptomyces halobius</name>
    <dbReference type="NCBI Taxonomy" id="2879846"/>
    <lineage>
        <taxon>Bacteria</taxon>
        <taxon>Bacillati</taxon>
        <taxon>Actinomycetota</taxon>
        <taxon>Actinomycetes</taxon>
        <taxon>Kitasatosporales</taxon>
        <taxon>Streptomycetaceae</taxon>
        <taxon>Streptomyces</taxon>
    </lineage>
</organism>
<evidence type="ECO:0000256" key="2">
    <source>
        <dbReference type="ARBA" id="ARBA00022748"/>
    </source>
</evidence>
<evidence type="ECO:0000259" key="7">
    <source>
        <dbReference type="PROSITE" id="PS51352"/>
    </source>
</evidence>
<evidence type="ECO:0000256" key="3">
    <source>
        <dbReference type="ARBA" id="ARBA00022968"/>
    </source>
</evidence>
<dbReference type="SUPFAM" id="SSF52833">
    <property type="entry name" value="Thioredoxin-like"/>
    <property type="match status" value="1"/>
</dbReference>
<keyword evidence="3" id="KW-0812">Transmembrane</keyword>
<gene>
    <name evidence="8" type="ORF">K9S39_08520</name>
</gene>
<keyword evidence="5" id="KW-0676">Redox-active center</keyword>
<dbReference type="RefSeq" id="WP_248862707.1">
    <property type="nucleotide sequence ID" value="NZ_CP086322.1"/>
</dbReference>
<evidence type="ECO:0000256" key="6">
    <source>
        <dbReference type="SAM" id="MobiDB-lite"/>
    </source>
</evidence>
<protein>
    <submittedName>
        <fullName evidence="8">TlpA family protein disulfide reductase</fullName>
    </submittedName>
</protein>
<sequence>MLNGPPVPPPRPVAGPRPVGPSRRLALTGLLALAGGTLTACGATRNKQGGDGTLSAAKSNSSTYFEPGERTLTPALKGTTLDGESIDIAGLRGDVVVLNVWGSWCTPCRKEARELARLAEKTEPLGVRFLGINIRDSKTSAKAFEDNYGITYPSIYDTDSRTLLGFKRLAPRAVPTTYVLDRTGTVAAVSIGPLTYRGFLPVIDDVAAEKPIDTEAASEPGR</sequence>
<feature type="region of interest" description="Disordered" evidence="6">
    <location>
        <begin position="1"/>
        <end position="21"/>
    </location>
</feature>
<reference evidence="8" key="1">
    <citation type="submission" date="2021-10" db="EMBL/GenBank/DDBJ databases">
        <title>Streptomyces nigrumlapis sp.nov.,an antimicrobial producing actinobacterium isolated from Black Gobi rocks.</title>
        <authorList>
            <person name="Wen Y."/>
            <person name="Zhang W."/>
            <person name="Liu X.G."/>
        </authorList>
    </citation>
    <scope>NUCLEOTIDE SEQUENCE</scope>
    <source>
        <strain evidence="8">ST13-2-2</strain>
    </source>
</reference>
<name>A0ABY4M3S0_9ACTN</name>
<feature type="domain" description="Thioredoxin" evidence="7">
    <location>
        <begin position="67"/>
        <end position="208"/>
    </location>
</feature>
<evidence type="ECO:0000313" key="9">
    <source>
        <dbReference type="Proteomes" id="UP000830115"/>
    </source>
</evidence>
<evidence type="ECO:0000256" key="4">
    <source>
        <dbReference type="ARBA" id="ARBA00023157"/>
    </source>
</evidence>
<comment type="subcellular location">
    <subcellularLocation>
        <location evidence="1">Cell envelope</location>
    </subcellularLocation>
</comment>
<dbReference type="PROSITE" id="PS00194">
    <property type="entry name" value="THIOREDOXIN_1"/>
    <property type="match status" value="1"/>
</dbReference>
<dbReference type="InterPro" id="IPR036249">
    <property type="entry name" value="Thioredoxin-like_sf"/>
</dbReference>
<keyword evidence="3" id="KW-0735">Signal-anchor</keyword>